<accession>A0AA48GVA5</accession>
<organism evidence="2 3">
    <name type="scientific">Mesoterricola sediminis</name>
    <dbReference type="NCBI Taxonomy" id="2927980"/>
    <lineage>
        <taxon>Bacteria</taxon>
        <taxon>Pseudomonadati</taxon>
        <taxon>Acidobacteriota</taxon>
        <taxon>Holophagae</taxon>
        <taxon>Holophagales</taxon>
        <taxon>Holophagaceae</taxon>
        <taxon>Mesoterricola</taxon>
    </lineage>
</organism>
<feature type="compositionally biased region" description="Pro residues" evidence="1">
    <location>
        <begin position="48"/>
        <end position="57"/>
    </location>
</feature>
<reference evidence="2" key="1">
    <citation type="journal article" date="2023" name="Int. J. Syst. Evol. Microbiol.">
        <title>Mesoterricola silvestris gen. nov., sp. nov., Mesoterricola sediminis sp. nov., Geothrix oryzae sp. nov., Geothrix edaphica sp. nov., Geothrix rubra sp. nov., and Geothrix limicola sp. nov., six novel members of Acidobacteriota isolated from soils.</title>
        <authorList>
            <person name="Itoh H."/>
            <person name="Sugisawa Y."/>
            <person name="Mise K."/>
            <person name="Xu Z."/>
            <person name="Kuniyasu M."/>
            <person name="Ushijima N."/>
            <person name="Kawano K."/>
            <person name="Kobayashi E."/>
            <person name="Shiratori Y."/>
            <person name="Masuda Y."/>
            <person name="Senoo K."/>
        </authorList>
    </citation>
    <scope>NUCLEOTIDE SEQUENCE</scope>
    <source>
        <strain evidence="2">W786</strain>
    </source>
</reference>
<feature type="region of interest" description="Disordered" evidence="1">
    <location>
        <begin position="48"/>
        <end position="72"/>
    </location>
</feature>
<dbReference type="KEGG" id="msea:METESE_18770"/>
<sequence length="249" mass="25518">MALSLPLQAAFLAGLAWVQPWGPARARAPRAVLGVVLAPLPELLPPPGPARPAPAAAPTPVAGAAGEPGGSWGSRVKAPVALDTLGGLPDPSGMAALADLPASAPGVPPGPSALRIPEHPLGGAGYGRGSGTGEGDGHGAGKGTRSRTQLARMAAEGTPLPMEDFKVLSMTTPRYAFREDERGLQGSVVVVRLLLDADGVPLFVDALSGPEVLVGPTLIAARRWRFLLAAHVRDRAPVPVVIRYRWVLS</sequence>
<name>A0AA48GVA5_9BACT</name>
<dbReference type="Proteomes" id="UP001228113">
    <property type="component" value="Chromosome"/>
</dbReference>
<evidence type="ECO:0000313" key="2">
    <source>
        <dbReference type="EMBL" id="BDU76919.1"/>
    </source>
</evidence>
<keyword evidence="3" id="KW-1185">Reference proteome</keyword>
<evidence type="ECO:0008006" key="4">
    <source>
        <dbReference type="Google" id="ProtNLM"/>
    </source>
</evidence>
<evidence type="ECO:0000313" key="3">
    <source>
        <dbReference type="Proteomes" id="UP001228113"/>
    </source>
</evidence>
<protein>
    <recommendedName>
        <fullName evidence="4">TonB C-terminal domain-containing protein</fullName>
    </recommendedName>
</protein>
<evidence type="ECO:0000256" key="1">
    <source>
        <dbReference type="SAM" id="MobiDB-lite"/>
    </source>
</evidence>
<dbReference type="AlphaFoldDB" id="A0AA48GVA5"/>
<proteinExistence type="predicted"/>
<gene>
    <name evidence="2" type="ORF">METESE_18770</name>
</gene>
<dbReference type="RefSeq" id="WP_243346098.1">
    <property type="nucleotide sequence ID" value="NZ_AP027081.1"/>
</dbReference>
<dbReference type="EMBL" id="AP027081">
    <property type="protein sequence ID" value="BDU76919.1"/>
    <property type="molecule type" value="Genomic_DNA"/>
</dbReference>